<dbReference type="PATRIC" id="fig|889306.3.peg.2368"/>
<sequence>MSSIYQHFRKEEKEFIDQVLGWKSDVELMYAQKLTDFLDPRQRFILESLIGSTGDILVSFAGGEGAERKRALIYPSYYSPTQEDFQLQLLEIVYPSKFVHVEHKHVLGSIMALGVKREKFGDILFTDEMLQLVVAKELSSFMMMNFTQIGKSSIKVNEISWDQYLPSNEKWQERFVTLSSLRLDVVMAGVLNLSRQKAKLLIQAGKVKVNFREVDNTSFECAEGDMLSVRGLGRCRIGEIEGKTKKDKWRLNMYILGG</sequence>
<gene>
    <name evidence="3" type="ORF">KP78_23550</name>
</gene>
<dbReference type="InterPro" id="IPR048443">
    <property type="entry name" value="RqcP2_N"/>
</dbReference>
<dbReference type="Gene3D" id="3.10.290.10">
    <property type="entry name" value="RNA-binding S4 domain"/>
    <property type="match status" value="1"/>
</dbReference>
<name>A0A0C2VK08_9BACL</name>
<dbReference type="Gene3D" id="3.30.70.330">
    <property type="match status" value="1"/>
</dbReference>
<accession>A0A0C2VK08</accession>
<dbReference type="InterPro" id="IPR040591">
    <property type="entry name" value="RqcP2_RBD"/>
</dbReference>
<dbReference type="Pfam" id="PF21278">
    <property type="entry name" value="YlmH_1st"/>
    <property type="match status" value="1"/>
</dbReference>
<evidence type="ECO:0000313" key="4">
    <source>
        <dbReference type="Proteomes" id="UP000031938"/>
    </source>
</evidence>
<keyword evidence="1" id="KW-0694">RNA-binding</keyword>
<dbReference type="OrthoDB" id="9812787at2"/>
<evidence type="ECO:0000259" key="2">
    <source>
        <dbReference type="SMART" id="SM00363"/>
    </source>
</evidence>
<keyword evidence="4" id="KW-1185">Reference proteome</keyword>
<dbReference type="RefSeq" id="WP_041088923.1">
    <property type="nucleotide sequence ID" value="NZ_JXRP01000018.1"/>
</dbReference>
<dbReference type="SMART" id="SM00363">
    <property type="entry name" value="S4"/>
    <property type="match status" value="1"/>
</dbReference>
<evidence type="ECO:0000313" key="3">
    <source>
        <dbReference type="EMBL" id="KIL44811.1"/>
    </source>
</evidence>
<dbReference type="InterPro" id="IPR002942">
    <property type="entry name" value="S4_RNA-bd"/>
</dbReference>
<dbReference type="InterPro" id="IPR012677">
    <property type="entry name" value="Nucleotide-bd_a/b_plait_sf"/>
</dbReference>
<comment type="caution">
    <text evidence="3">The sequence shown here is derived from an EMBL/GenBank/DDBJ whole genome shotgun (WGS) entry which is preliminary data.</text>
</comment>
<dbReference type="InterPro" id="IPR036986">
    <property type="entry name" value="S4_RNA-bd_sf"/>
</dbReference>
<dbReference type="Pfam" id="PF01479">
    <property type="entry name" value="S4"/>
    <property type="match status" value="1"/>
</dbReference>
<dbReference type="Proteomes" id="UP000031938">
    <property type="component" value="Unassembled WGS sequence"/>
</dbReference>
<dbReference type="PANTHER" id="PTHR13633">
    <property type="entry name" value="MITOCHONDRIAL TRANSCRIPTION RESCUE FACTOR 1"/>
    <property type="match status" value="1"/>
</dbReference>
<dbReference type="EMBL" id="JXRP01000018">
    <property type="protein sequence ID" value="KIL44811.1"/>
    <property type="molecule type" value="Genomic_DNA"/>
</dbReference>
<dbReference type="GO" id="GO:0003723">
    <property type="term" value="F:RNA binding"/>
    <property type="evidence" value="ECO:0007669"/>
    <property type="project" value="UniProtKB-KW"/>
</dbReference>
<dbReference type="CDD" id="cd00165">
    <property type="entry name" value="S4"/>
    <property type="match status" value="1"/>
</dbReference>
<evidence type="ECO:0000256" key="1">
    <source>
        <dbReference type="PROSITE-ProRule" id="PRU00182"/>
    </source>
</evidence>
<dbReference type="SUPFAM" id="SSF55174">
    <property type="entry name" value="Alpha-L RNA-binding motif"/>
    <property type="match status" value="1"/>
</dbReference>
<dbReference type="PANTHER" id="PTHR13633:SF3">
    <property type="entry name" value="MITOCHONDRIAL TRANSCRIPTION RESCUE FACTOR 1"/>
    <property type="match status" value="1"/>
</dbReference>
<dbReference type="Gene3D" id="3.30.1370.160">
    <property type="match status" value="1"/>
</dbReference>
<dbReference type="AlphaFoldDB" id="A0A0C2VK08"/>
<protein>
    <submittedName>
        <fullName evidence="3">RNA-binding protein S4</fullName>
    </submittedName>
</protein>
<feature type="domain" description="RNA-binding S4" evidence="2">
    <location>
        <begin position="181"/>
        <end position="250"/>
    </location>
</feature>
<dbReference type="Pfam" id="PF17774">
    <property type="entry name" value="YlmH_RBD"/>
    <property type="match status" value="1"/>
</dbReference>
<proteinExistence type="predicted"/>
<reference evidence="3 4" key="1">
    <citation type="submission" date="2015-01" db="EMBL/GenBank/DDBJ databases">
        <title>Genome sequencing of Jeotgalibacillus soli.</title>
        <authorList>
            <person name="Goh K.M."/>
            <person name="Chan K.-G."/>
            <person name="Yaakop A.S."/>
            <person name="Ee R."/>
            <person name="Gan H.M."/>
            <person name="Chan C.S."/>
        </authorList>
    </citation>
    <scope>NUCLEOTIDE SEQUENCE [LARGE SCALE GENOMIC DNA]</scope>
    <source>
        <strain evidence="3 4">P9</strain>
    </source>
</reference>
<organism evidence="3 4">
    <name type="scientific">Jeotgalibacillus soli</name>
    <dbReference type="NCBI Taxonomy" id="889306"/>
    <lineage>
        <taxon>Bacteria</taxon>
        <taxon>Bacillati</taxon>
        <taxon>Bacillota</taxon>
        <taxon>Bacilli</taxon>
        <taxon>Bacillales</taxon>
        <taxon>Caryophanaceae</taxon>
        <taxon>Jeotgalibacillus</taxon>
    </lineage>
</organism>
<dbReference type="STRING" id="889306.KP78_23550"/>
<dbReference type="PROSITE" id="PS50889">
    <property type="entry name" value="S4"/>
    <property type="match status" value="1"/>
</dbReference>